<comment type="caution">
    <text evidence="1">The sequence shown here is derived from an EMBL/GenBank/DDBJ whole genome shotgun (WGS) entry which is preliminary data.</text>
</comment>
<dbReference type="EMBL" id="LXQA010185135">
    <property type="protein sequence ID" value="MCI31168.1"/>
    <property type="molecule type" value="Genomic_DNA"/>
</dbReference>
<organism evidence="1 2">
    <name type="scientific">Trifolium medium</name>
    <dbReference type="NCBI Taxonomy" id="97028"/>
    <lineage>
        <taxon>Eukaryota</taxon>
        <taxon>Viridiplantae</taxon>
        <taxon>Streptophyta</taxon>
        <taxon>Embryophyta</taxon>
        <taxon>Tracheophyta</taxon>
        <taxon>Spermatophyta</taxon>
        <taxon>Magnoliopsida</taxon>
        <taxon>eudicotyledons</taxon>
        <taxon>Gunneridae</taxon>
        <taxon>Pentapetalae</taxon>
        <taxon>rosids</taxon>
        <taxon>fabids</taxon>
        <taxon>Fabales</taxon>
        <taxon>Fabaceae</taxon>
        <taxon>Papilionoideae</taxon>
        <taxon>50 kb inversion clade</taxon>
        <taxon>NPAAA clade</taxon>
        <taxon>Hologalegina</taxon>
        <taxon>IRL clade</taxon>
        <taxon>Trifolieae</taxon>
        <taxon>Trifolium</taxon>
    </lineage>
</organism>
<accession>A0A392R3I7</accession>
<keyword evidence="2" id="KW-1185">Reference proteome</keyword>
<proteinExistence type="predicted"/>
<reference evidence="1 2" key="1">
    <citation type="journal article" date="2018" name="Front. Plant Sci.">
        <title>Red Clover (Trifolium pratense) and Zigzag Clover (T. medium) - A Picture of Genomic Similarities and Differences.</title>
        <authorList>
            <person name="Dluhosova J."/>
            <person name="Istvanek J."/>
            <person name="Nedelnik J."/>
            <person name="Repkova J."/>
        </authorList>
    </citation>
    <scope>NUCLEOTIDE SEQUENCE [LARGE SCALE GENOMIC DNA]</scope>
    <source>
        <strain evidence="2">cv. 10/8</strain>
        <tissue evidence="1">Leaf</tissue>
    </source>
</reference>
<dbReference type="AlphaFoldDB" id="A0A392R3I7"/>
<dbReference type="Proteomes" id="UP000265520">
    <property type="component" value="Unassembled WGS sequence"/>
</dbReference>
<feature type="non-terminal residue" evidence="1">
    <location>
        <position position="81"/>
    </location>
</feature>
<name>A0A392R3I7_9FABA</name>
<sequence length="81" mass="9102">MILVDCESLIEIVAKEEDEPNEGEMLFTELSILSLTSLPKLGSFYSGNFTLNFSSLKHVSFTKCNNTKVFRLGDKVPDELK</sequence>
<evidence type="ECO:0000313" key="1">
    <source>
        <dbReference type="EMBL" id="MCI31168.1"/>
    </source>
</evidence>
<protein>
    <submittedName>
        <fullName evidence="1">Uncharacterized protein</fullName>
    </submittedName>
</protein>
<evidence type="ECO:0000313" key="2">
    <source>
        <dbReference type="Proteomes" id="UP000265520"/>
    </source>
</evidence>